<dbReference type="Gene3D" id="3.30.70.330">
    <property type="match status" value="1"/>
</dbReference>
<evidence type="ECO:0000256" key="1">
    <source>
        <dbReference type="RuleBase" id="RU364036"/>
    </source>
</evidence>
<dbReference type="PANTHER" id="PTHR18847:SF0">
    <property type="entry name" value="NUCLEAR CAP-BINDING PROTEIN SUBUNIT 2"/>
    <property type="match status" value="1"/>
</dbReference>
<sequence length="217" mass="24885">MSFYTTKEQVYELFTRAGEIKKIIMGLDKNSKTLCGFCFILKEGNGVVVEMVDRCEMNIGQTMILISFSFVFVCTAISLSVFFPNLLEPLWICATAKEWKSTQFPLFQPIQLIPGKLRRQIEKVCKMHSVCFHSAPCILCSFGKHQTTVLPVRLGGVLRKFRRTTDTSRYKTFHHWTERGIRKLMETNRDAIEASFALEVPVIFCEHLSGFSSFCRG</sequence>
<keyword evidence="1" id="KW-0507">mRNA processing</keyword>
<protein>
    <recommendedName>
        <fullName evidence="1">Nuclear cap-binding protein subunit 2</fullName>
    </recommendedName>
    <alternativeName>
        <fullName evidence="1">20 kDa nuclear cap-binding protein</fullName>
    </alternativeName>
</protein>
<dbReference type="InterPro" id="IPR035979">
    <property type="entry name" value="RBD_domain_sf"/>
</dbReference>
<keyword evidence="2" id="KW-0472">Membrane</keyword>
<feature type="transmembrane region" description="Helical" evidence="2">
    <location>
        <begin position="63"/>
        <end position="83"/>
    </location>
</feature>
<evidence type="ECO:0000256" key="2">
    <source>
        <dbReference type="SAM" id="Phobius"/>
    </source>
</evidence>
<organism evidence="3 4">
    <name type="scientific">Salix brachista</name>
    <dbReference type="NCBI Taxonomy" id="2182728"/>
    <lineage>
        <taxon>Eukaryota</taxon>
        <taxon>Viridiplantae</taxon>
        <taxon>Streptophyta</taxon>
        <taxon>Embryophyta</taxon>
        <taxon>Tracheophyta</taxon>
        <taxon>Spermatophyta</taxon>
        <taxon>Magnoliopsida</taxon>
        <taxon>eudicotyledons</taxon>
        <taxon>Gunneridae</taxon>
        <taxon>Pentapetalae</taxon>
        <taxon>rosids</taxon>
        <taxon>fabids</taxon>
        <taxon>Malpighiales</taxon>
        <taxon>Salicaceae</taxon>
        <taxon>Saliceae</taxon>
        <taxon>Salix</taxon>
    </lineage>
</organism>
<dbReference type="InterPro" id="IPR027157">
    <property type="entry name" value="NCBP2"/>
</dbReference>
<dbReference type="GO" id="GO:0005846">
    <property type="term" value="C:nuclear cap binding complex"/>
    <property type="evidence" value="ECO:0007669"/>
    <property type="project" value="InterPro"/>
</dbReference>
<dbReference type="AlphaFoldDB" id="A0A5N5MMC7"/>
<comment type="similarity">
    <text evidence="1">Belongs to the RRM NCBP2 family.</text>
</comment>
<dbReference type="InterPro" id="IPR012677">
    <property type="entry name" value="Nucleotide-bd_a/b_plait_sf"/>
</dbReference>
<keyword evidence="2" id="KW-1133">Transmembrane helix</keyword>
<gene>
    <name evidence="3" type="ORF">DKX38_007143</name>
</gene>
<keyword evidence="1" id="KW-0694">RNA-binding</keyword>
<comment type="subcellular location">
    <subcellularLocation>
        <location evidence="1">Nucleus</location>
    </subcellularLocation>
</comment>
<dbReference type="GO" id="GO:0005634">
    <property type="term" value="C:nucleus"/>
    <property type="evidence" value="ECO:0007669"/>
    <property type="project" value="UniProtKB-SubCell"/>
</dbReference>
<evidence type="ECO:0000313" key="4">
    <source>
        <dbReference type="Proteomes" id="UP000326939"/>
    </source>
</evidence>
<dbReference type="Proteomes" id="UP000326939">
    <property type="component" value="Chromosome 5"/>
</dbReference>
<dbReference type="GO" id="GO:0045292">
    <property type="term" value="P:mRNA cis splicing, via spliceosome"/>
    <property type="evidence" value="ECO:0007669"/>
    <property type="project" value="InterPro"/>
</dbReference>
<evidence type="ECO:0000313" key="3">
    <source>
        <dbReference type="EMBL" id="KAB5556234.1"/>
    </source>
</evidence>
<proteinExistence type="inferred from homology"/>
<comment type="caution">
    <text evidence="3">The sequence shown here is derived from an EMBL/GenBank/DDBJ whole genome shotgun (WGS) entry which is preliminary data.</text>
</comment>
<keyword evidence="1" id="KW-0508">mRNA splicing</keyword>
<reference evidence="4" key="1">
    <citation type="journal article" date="2019" name="Gigascience">
        <title>De novo genome assembly of the endangered Acer yangbiense, a plant species with extremely small populations endemic to Yunnan Province, China.</title>
        <authorList>
            <person name="Yang J."/>
            <person name="Wariss H.M."/>
            <person name="Tao L."/>
            <person name="Zhang R."/>
            <person name="Yun Q."/>
            <person name="Hollingsworth P."/>
            <person name="Dao Z."/>
            <person name="Luo G."/>
            <person name="Guo H."/>
            <person name="Ma Y."/>
            <person name="Sun W."/>
        </authorList>
    </citation>
    <scope>NUCLEOTIDE SEQUENCE [LARGE SCALE GENOMIC DNA]</scope>
    <source>
        <strain evidence="4">cv. br00</strain>
    </source>
</reference>
<accession>A0A5N5MMC7</accession>
<keyword evidence="1" id="KW-0539">Nucleus</keyword>
<dbReference type="EMBL" id="VDCV01000005">
    <property type="protein sequence ID" value="KAB5556234.1"/>
    <property type="molecule type" value="Genomic_DNA"/>
</dbReference>
<dbReference type="PANTHER" id="PTHR18847">
    <property type="entry name" value="20 KD NUCLEAR CAP BINDING PROTEIN"/>
    <property type="match status" value="1"/>
</dbReference>
<dbReference type="SUPFAM" id="SSF54928">
    <property type="entry name" value="RNA-binding domain, RBD"/>
    <property type="match status" value="1"/>
</dbReference>
<keyword evidence="4" id="KW-1185">Reference proteome</keyword>
<name>A0A5N5MMC7_9ROSI</name>
<dbReference type="GO" id="GO:0000339">
    <property type="term" value="F:RNA cap binding"/>
    <property type="evidence" value="ECO:0007669"/>
    <property type="project" value="InterPro"/>
</dbReference>
<keyword evidence="2" id="KW-0812">Transmembrane</keyword>